<accession>A0A6J2VBI8</accession>
<evidence type="ECO:0000313" key="11">
    <source>
        <dbReference type="RefSeq" id="XP_030629654.1"/>
    </source>
</evidence>
<dbReference type="RefSeq" id="XP_030629654.1">
    <property type="nucleotide sequence ID" value="XM_030773794.1"/>
</dbReference>
<dbReference type="InterPro" id="IPR036910">
    <property type="entry name" value="HMG_box_dom_sf"/>
</dbReference>
<protein>
    <submittedName>
        <fullName evidence="11">Epidermal Langerhans cell protein LCP1-like</fullName>
    </submittedName>
</protein>
<dbReference type="GO" id="GO:0031490">
    <property type="term" value="F:chromatin DNA binding"/>
    <property type="evidence" value="ECO:0007669"/>
    <property type="project" value="TreeGrafter"/>
</dbReference>
<evidence type="ECO:0000256" key="7">
    <source>
        <dbReference type="PROSITE-ProRule" id="PRU00267"/>
    </source>
</evidence>
<dbReference type="InterPro" id="IPR009071">
    <property type="entry name" value="HMG_box_dom"/>
</dbReference>
<feature type="compositionally biased region" description="Low complexity" evidence="8">
    <location>
        <begin position="491"/>
        <end position="502"/>
    </location>
</feature>
<evidence type="ECO:0000256" key="2">
    <source>
        <dbReference type="ARBA" id="ARBA00004286"/>
    </source>
</evidence>
<evidence type="ECO:0000313" key="10">
    <source>
        <dbReference type="Proteomes" id="UP000504632"/>
    </source>
</evidence>
<evidence type="ECO:0000259" key="9">
    <source>
        <dbReference type="PROSITE" id="PS50118"/>
    </source>
</evidence>
<keyword evidence="10" id="KW-1185">Reference proteome</keyword>
<dbReference type="PANTHER" id="PTHR45781:SF2">
    <property type="entry name" value="TOX HIGH MOBILITY GROUP BOX FAMILY MEMBER 4"/>
    <property type="match status" value="1"/>
</dbReference>
<feature type="compositionally biased region" description="Pro residues" evidence="8">
    <location>
        <begin position="503"/>
        <end position="518"/>
    </location>
</feature>
<dbReference type="CTD" id="559853"/>
<evidence type="ECO:0000256" key="1">
    <source>
        <dbReference type="ARBA" id="ARBA00004123"/>
    </source>
</evidence>
<name>A0A6J2VBI8_CHACN</name>
<dbReference type="CDD" id="cd21995">
    <property type="entry name" value="HMG-box_TOX-like"/>
    <property type="match status" value="1"/>
</dbReference>
<dbReference type="InParanoid" id="A0A6J2VBI8"/>
<dbReference type="PRINTS" id="PR00886">
    <property type="entry name" value="HIGHMOBLTY12"/>
</dbReference>
<evidence type="ECO:0000256" key="5">
    <source>
        <dbReference type="ARBA" id="ARBA00023125"/>
    </source>
</evidence>
<gene>
    <name evidence="11" type="primary">tox4a</name>
</gene>
<feature type="compositionally biased region" description="Polar residues" evidence="8">
    <location>
        <begin position="216"/>
        <end position="234"/>
    </location>
</feature>
<keyword evidence="3" id="KW-0158">Chromosome</keyword>
<dbReference type="OrthoDB" id="10027956at2759"/>
<organism evidence="10 11">
    <name type="scientific">Chanos chanos</name>
    <name type="common">Milkfish</name>
    <name type="synonym">Mugil chanos</name>
    <dbReference type="NCBI Taxonomy" id="29144"/>
    <lineage>
        <taxon>Eukaryota</taxon>
        <taxon>Metazoa</taxon>
        <taxon>Chordata</taxon>
        <taxon>Craniata</taxon>
        <taxon>Vertebrata</taxon>
        <taxon>Euteleostomi</taxon>
        <taxon>Actinopterygii</taxon>
        <taxon>Neopterygii</taxon>
        <taxon>Teleostei</taxon>
        <taxon>Ostariophysi</taxon>
        <taxon>Gonorynchiformes</taxon>
        <taxon>Chanidae</taxon>
        <taxon>Chanos</taxon>
    </lineage>
</organism>
<evidence type="ECO:0000256" key="6">
    <source>
        <dbReference type="ARBA" id="ARBA00023242"/>
    </source>
</evidence>
<dbReference type="SUPFAM" id="SSF47095">
    <property type="entry name" value="HMG-box"/>
    <property type="match status" value="1"/>
</dbReference>
<dbReference type="FunFam" id="1.10.30.10:FF:000005">
    <property type="entry name" value="TOX high mobility group box family member 3"/>
    <property type="match status" value="1"/>
</dbReference>
<keyword evidence="5 7" id="KW-0238">DNA-binding</keyword>
<feature type="region of interest" description="Disordered" evidence="8">
    <location>
        <begin position="491"/>
        <end position="519"/>
    </location>
</feature>
<sequence>MDLNFYSDLSAGTEQPVDSEFLDSQPYNGYDSGNKFPGGSETYLTISGPSHPFLSSEQTFHTPSLGDEEFEIPPISLDPDSALSIEDVEAHFGELAEGSGNVGGHVGTSNLARNAVVGANDPSFASTFVNPSSQGLDHLTLGMMNQPGGGALLGSALGVDLGHAVGSHFSSSSPVTIDVPLNDINHGLLGHSQLTTIDQSELNAQLGLGLGGGTALSRSKSPDQPLSATPSPAESLQDEDMEDFRQTMLVDSPVSLSASPIVVSHIPNVTGSTLAPSTSNSPATVRRVGGKPTIEAMSTAGTAAAALGSKKGKKKKDPNEPQKPVSAYALFFRDTQAAIKGQNPNATFGEVSKIVASMWDSLGEEQKQVYKRKTEAAKKDYLKALAAYRANQLSKPSVEVIDAAPSTPPSAPMPAPAPPVPSVRPVRLAHNPDQNTITNICASNIILDIPQVTTRSRTGSLPPAPVSNPAPAPTVTKIIISKQMLQPTAGAPLSAAGAAGARQPPPLQQMLNTPPPPRLQQMVHSPAPPPLQAKPRGGVGAPVSVTATPPPPLQIKIIPASAQSDMTTPIIVTSATDGSITGSSSALDVAAAAHSAPSGMQSTSVVASPKQEAGTEVELNVAPASAESSAASPNLCVRAGCTNPAVESRDWDKEYCSNECVATHCRDIFMAWCSIKSQNSTTVK</sequence>
<dbReference type="PROSITE" id="PS50118">
    <property type="entry name" value="HMG_BOX_2"/>
    <property type="match status" value="1"/>
</dbReference>
<reference evidence="11" key="1">
    <citation type="submission" date="2025-08" db="UniProtKB">
        <authorList>
            <consortium name="RefSeq"/>
        </authorList>
    </citation>
    <scope>IDENTIFICATION</scope>
</reference>
<feature type="domain" description="HMG box" evidence="9">
    <location>
        <begin position="321"/>
        <end position="389"/>
    </location>
</feature>
<proteinExistence type="predicted"/>
<feature type="DNA-binding region" description="HMG box" evidence="7">
    <location>
        <begin position="321"/>
        <end position="389"/>
    </location>
</feature>
<keyword evidence="4" id="KW-0597">Phosphoprotein</keyword>
<comment type="subcellular location">
    <subcellularLocation>
        <location evidence="2">Chromosome</location>
    </subcellularLocation>
    <subcellularLocation>
        <location evidence="1">Nucleus</location>
    </subcellularLocation>
</comment>
<dbReference type="AlphaFoldDB" id="A0A6J2VBI8"/>
<feature type="region of interest" description="Disordered" evidence="8">
    <location>
        <begin position="213"/>
        <end position="239"/>
    </location>
</feature>
<dbReference type="Proteomes" id="UP000504632">
    <property type="component" value="Chromosome 5"/>
</dbReference>
<evidence type="ECO:0000256" key="4">
    <source>
        <dbReference type="ARBA" id="ARBA00022553"/>
    </source>
</evidence>
<dbReference type="GO" id="GO:0005694">
    <property type="term" value="C:chromosome"/>
    <property type="evidence" value="ECO:0007669"/>
    <property type="project" value="UniProtKB-SubCell"/>
</dbReference>
<dbReference type="GO" id="GO:0005634">
    <property type="term" value="C:nucleus"/>
    <property type="evidence" value="ECO:0007669"/>
    <property type="project" value="UniProtKB-SubCell"/>
</dbReference>
<dbReference type="Gene3D" id="1.10.30.10">
    <property type="entry name" value="High mobility group box domain"/>
    <property type="match status" value="1"/>
</dbReference>
<keyword evidence="6 7" id="KW-0539">Nucleus</keyword>
<evidence type="ECO:0000256" key="3">
    <source>
        <dbReference type="ARBA" id="ARBA00022454"/>
    </source>
</evidence>
<dbReference type="FunCoup" id="A0A6J2VBI8">
    <property type="interactions" value="992"/>
</dbReference>
<evidence type="ECO:0000256" key="8">
    <source>
        <dbReference type="SAM" id="MobiDB-lite"/>
    </source>
</evidence>
<dbReference type="GeneID" id="115811546"/>
<dbReference type="Pfam" id="PF00505">
    <property type="entry name" value="HMG_box"/>
    <property type="match status" value="1"/>
</dbReference>
<dbReference type="GO" id="GO:0006357">
    <property type="term" value="P:regulation of transcription by RNA polymerase II"/>
    <property type="evidence" value="ECO:0007669"/>
    <property type="project" value="TreeGrafter"/>
</dbReference>
<dbReference type="PANTHER" id="PTHR45781">
    <property type="entry name" value="AGAP000281-PA"/>
    <property type="match status" value="1"/>
</dbReference>
<dbReference type="InterPro" id="IPR051365">
    <property type="entry name" value="TOX_HMG-box_domain"/>
</dbReference>
<dbReference type="SMART" id="SM00398">
    <property type="entry name" value="HMG"/>
    <property type="match status" value="1"/>
</dbReference>